<evidence type="ECO:0000313" key="4">
    <source>
        <dbReference type="EMBL" id="WVZ02308.1"/>
    </source>
</evidence>
<dbReference type="GO" id="GO:0010333">
    <property type="term" value="F:terpene synthase activity"/>
    <property type="evidence" value="ECO:0007669"/>
    <property type="project" value="InterPro"/>
</dbReference>
<dbReference type="Gene3D" id="1.50.10.130">
    <property type="entry name" value="Terpene synthase, N-terminal domain"/>
    <property type="match status" value="1"/>
</dbReference>
<evidence type="ECO:0000259" key="3">
    <source>
        <dbReference type="Pfam" id="PF01397"/>
    </source>
</evidence>
<accession>A0AAQ3N4T5</accession>
<dbReference type="Pfam" id="PF01397">
    <property type="entry name" value="Terpene_synth"/>
    <property type="match status" value="1"/>
</dbReference>
<dbReference type="PANTHER" id="PTHR31225">
    <property type="entry name" value="OS04G0344100 PROTEIN-RELATED"/>
    <property type="match status" value="1"/>
</dbReference>
<protein>
    <recommendedName>
        <fullName evidence="3">Terpene synthase N-terminal domain-containing protein</fullName>
    </recommendedName>
</protein>
<dbReference type="InterPro" id="IPR008930">
    <property type="entry name" value="Terpenoid_cyclase/PrenylTrfase"/>
</dbReference>
<dbReference type="Proteomes" id="UP001374535">
    <property type="component" value="Chromosome 7"/>
</dbReference>
<organism evidence="4 5">
    <name type="scientific">Vigna mungo</name>
    <name type="common">Black gram</name>
    <name type="synonym">Phaseolus mungo</name>
    <dbReference type="NCBI Taxonomy" id="3915"/>
    <lineage>
        <taxon>Eukaryota</taxon>
        <taxon>Viridiplantae</taxon>
        <taxon>Streptophyta</taxon>
        <taxon>Embryophyta</taxon>
        <taxon>Tracheophyta</taxon>
        <taxon>Spermatophyta</taxon>
        <taxon>Magnoliopsida</taxon>
        <taxon>eudicotyledons</taxon>
        <taxon>Gunneridae</taxon>
        <taxon>Pentapetalae</taxon>
        <taxon>rosids</taxon>
        <taxon>fabids</taxon>
        <taxon>Fabales</taxon>
        <taxon>Fabaceae</taxon>
        <taxon>Papilionoideae</taxon>
        <taxon>50 kb inversion clade</taxon>
        <taxon>NPAAA clade</taxon>
        <taxon>indigoferoid/millettioid clade</taxon>
        <taxon>Phaseoleae</taxon>
        <taxon>Vigna</taxon>
    </lineage>
</organism>
<evidence type="ECO:0000256" key="2">
    <source>
        <dbReference type="ARBA" id="ARBA00023239"/>
    </source>
</evidence>
<sequence length="141" mass="16109">MSNGSLSLPISASGENTSFNRPTANFHPSVWGDRFLSVPCSAESDSRIQEANLLKEDVRKRLVSPIDDNNFSLKLNFIDSVQRLGVSYHFEHEIDNALCQIYDISTKENNIIAHCDDLYHTALLFRLLRQHGYRIYSSRFS</sequence>
<dbReference type="InterPro" id="IPR050148">
    <property type="entry name" value="Terpene_synthase-like"/>
</dbReference>
<gene>
    <name evidence="4" type="ORF">V8G54_023114</name>
</gene>
<comment type="cofactor">
    <cofactor evidence="1">
        <name>Mg(2+)</name>
        <dbReference type="ChEBI" id="CHEBI:18420"/>
    </cofactor>
</comment>
<dbReference type="SUPFAM" id="SSF48239">
    <property type="entry name" value="Terpenoid cyclases/Protein prenyltransferases"/>
    <property type="match status" value="1"/>
</dbReference>
<evidence type="ECO:0000256" key="1">
    <source>
        <dbReference type="ARBA" id="ARBA00001946"/>
    </source>
</evidence>
<name>A0AAQ3N4T5_VIGMU</name>
<dbReference type="InterPro" id="IPR001906">
    <property type="entry name" value="Terpene_synth_N"/>
</dbReference>
<keyword evidence="5" id="KW-1185">Reference proteome</keyword>
<feature type="domain" description="Terpene synthase N-terminal" evidence="3">
    <location>
        <begin position="31"/>
        <end position="140"/>
    </location>
</feature>
<dbReference type="AlphaFoldDB" id="A0AAQ3N4T5"/>
<evidence type="ECO:0000313" key="5">
    <source>
        <dbReference type="Proteomes" id="UP001374535"/>
    </source>
</evidence>
<dbReference type="InterPro" id="IPR036965">
    <property type="entry name" value="Terpene_synth_N_sf"/>
</dbReference>
<keyword evidence="2" id="KW-0456">Lyase</keyword>
<dbReference type="EMBL" id="CP144694">
    <property type="protein sequence ID" value="WVZ02308.1"/>
    <property type="molecule type" value="Genomic_DNA"/>
</dbReference>
<dbReference type="PANTHER" id="PTHR31225:SF221">
    <property type="entry name" value="(-)-GERMACRENE D SYNTHASE"/>
    <property type="match status" value="1"/>
</dbReference>
<reference evidence="4 5" key="1">
    <citation type="journal article" date="2023" name="Life. Sci Alliance">
        <title>Evolutionary insights into 3D genome organization and epigenetic landscape of Vigna mungo.</title>
        <authorList>
            <person name="Junaid A."/>
            <person name="Singh B."/>
            <person name="Bhatia S."/>
        </authorList>
    </citation>
    <scope>NUCLEOTIDE SEQUENCE [LARGE SCALE GENOMIC DNA]</scope>
    <source>
        <strain evidence="4">Urdbean</strain>
    </source>
</reference>
<proteinExistence type="predicted"/>
<dbReference type="GO" id="GO:0016114">
    <property type="term" value="P:terpenoid biosynthetic process"/>
    <property type="evidence" value="ECO:0007669"/>
    <property type="project" value="InterPro"/>
</dbReference>